<reference evidence="3 4" key="1">
    <citation type="submission" date="2024-07" db="EMBL/GenBank/DDBJ databases">
        <title>Section-level genome sequencing and comparative genomics of Aspergillus sections Usti and Cavernicolus.</title>
        <authorList>
            <consortium name="Lawrence Berkeley National Laboratory"/>
            <person name="Nybo J.L."/>
            <person name="Vesth T.C."/>
            <person name="Theobald S."/>
            <person name="Frisvad J.C."/>
            <person name="Larsen T.O."/>
            <person name="Kjaerboelling I."/>
            <person name="Rothschild-Mancinelli K."/>
            <person name="Lyhne E.K."/>
            <person name="Kogle M.E."/>
            <person name="Barry K."/>
            <person name="Clum A."/>
            <person name="Na H."/>
            <person name="Ledsgaard L."/>
            <person name="Lin J."/>
            <person name="Lipzen A."/>
            <person name="Kuo A."/>
            <person name="Riley R."/>
            <person name="Mondo S."/>
            <person name="Labutti K."/>
            <person name="Haridas S."/>
            <person name="Pangalinan J."/>
            <person name="Salamov A.A."/>
            <person name="Simmons B.A."/>
            <person name="Magnuson J.K."/>
            <person name="Chen J."/>
            <person name="Drula E."/>
            <person name="Henrissat B."/>
            <person name="Wiebenga A."/>
            <person name="Lubbers R.J."/>
            <person name="Gomes A.C."/>
            <person name="Makela M.R."/>
            <person name="Stajich J."/>
            <person name="Grigoriev I.V."/>
            <person name="Mortensen U.H."/>
            <person name="De Vries R.P."/>
            <person name="Baker S.E."/>
            <person name="Andersen M.R."/>
        </authorList>
    </citation>
    <scope>NUCLEOTIDE SEQUENCE [LARGE SCALE GENOMIC DNA]</scope>
    <source>
        <strain evidence="3 4">CBS 588.65</strain>
    </source>
</reference>
<dbReference type="Gene3D" id="3.40.50.300">
    <property type="entry name" value="P-loop containing nucleotide triphosphate hydrolases"/>
    <property type="match status" value="1"/>
</dbReference>
<dbReference type="EMBL" id="JBFXLT010000039">
    <property type="protein sequence ID" value="KAL2813522.1"/>
    <property type="molecule type" value="Genomic_DNA"/>
</dbReference>
<dbReference type="Pfam" id="PF00931">
    <property type="entry name" value="NB-ARC"/>
    <property type="match status" value="1"/>
</dbReference>
<organism evidence="3 4">
    <name type="scientific">Aspergillus granulosus</name>
    <dbReference type="NCBI Taxonomy" id="176169"/>
    <lineage>
        <taxon>Eukaryota</taxon>
        <taxon>Fungi</taxon>
        <taxon>Dikarya</taxon>
        <taxon>Ascomycota</taxon>
        <taxon>Pezizomycotina</taxon>
        <taxon>Eurotiomycetes</taxon>
        <taxon>Eurotiomycetidae</taxon>
        <taxon>Eurotiales</taxon>
        <taxon>Aspergillaceae</taxon>
        <taxon>Aspergillus</taxon>
        <taxon>Aspergillus subgen. Nidulantes</taxon>
    </lineage>
</organism>
<comment type="caution">
    <text evidence="3">The sequence shown here is derived from an EMBL/GenBank/DDBJ whole genome shotgun (WGS) entry which is preliminary data.</text>
</comment>
<dbReference type="Pfam" id="PF01048">
    <property type="entry name" value="PNP_UDP_1"/>
    <property type="match status" value="1"/>
</dbReference>
<dbReference type="SUPFAM" id="SSF53167">
    <property type="entry name" value="Purine and uridine phosphorylases"/>
    <property type="match status" value="1"/>
</dbReference>
<keyword evidence="4" id="KW-1185">Reference proteome</keyword>
<dbReference type="SUPFAM" id="SSF52540">
    <property type="entry name" value="P-loop containing nucleoside triphosphate hydrolases"/>
    <property type="match status" value="1"/>
</dbReference>
<dbReference type="Proteomes" id="UP001610334">
    <property type="component" value="Unassembled WGS sequence"/>
</dbReference>
<dbReference type="InterPro" id="IPR027417">
    <property type="entry name" value="P-loop_NTPase"/>
</dbReference>
<dbReference type="InterPro" id="IPR035994">
    <property type="entry name" value="Nucleoside_phosphorylase_sf"/>
</dbReference>
<evidence type="ECO:0000313" key="4">
    <source>
        <dbReference type="Proteomes" id="UP001610334"/>
    </source>
</evidence>
<dbReference type="InterPro" id="IPR053137">
    <property type="entry name" value="NLR-like"/>
</dbReference>
<feature type="domain" description="NB-ARC" evidence="1">
    <location>
        <begin position="379"/>
        <end position="552"/>
    </location>
</feature>
<accession>A0ABR4HFJ0</accession>
<feature type="domain" description="Nucleoside phosphorylase" evidence="2">
    <location>
        <begin position="19"/>
        <end position="297"/>
    </location>
</feature>
<dbReference type="PANTHER" id="PTHR46082:SF11">
    <property type="entry name" value="AAA+ ATPASE DOMAIN-CONTAINING PROTEIN-RELATED"/>
    <property type="match status" value="1"/>
</dbReference>
<dbReference type="InterPro" id="IPR002182">
    <property type="entry name" value="NB-ARC"/>
</dbReference>
<dbReference type="Pfam" id="PF13374">
    <property type="entry name" value="TPR_10"/>
    <property type="match status" value="1"/>
</dbReference>
<dbReference type="CDD" id="cd09008">
    <property type="entry name" value="MTAN"/>
    <property type="match status" value="1"/>
</dbReference>
<proteinExistence type="predicted"/>
<name>A0ABR4HFJ0_9EURO</name>
<sequence>MALAMPSPTTASYESYSVAWICALPLELAAATVTLDRIHTQLSQPSIDDNSYVLGEIQGHNVVVTCLPSGIYGTVSATAVVSRLRSTFPAIKYSLMVGIGGGVPTTGTDVRLGDVVVSKPSGRFPGVIQYDLGKTVAGGKFEQSGFLNQPPQALLTSIAKLQSKELVRKSHSISTIVRDILAANPEMKEGFASPGPDNDHLFEASYNHCSNEKDCRKCDPGLLVTREPRRGIEPMVHYGLIASGDQVMKDSQTRDRLTQGTQILCFEMEAAGIMNVLPCLVIRGICDYCDSHKNDHWQGYASLTAAAYAKLLLCSIPVPETPLVRRGTWGLGEEYNLGKFRIESLVPADTDPVPTKVVEPFIQGPFDLVSRTFIGRREEMRTLNEWLKSSVDDPVARYLIHGMPGVGKSQLSLQLAKSAFDSKHVGYVLWMSASTVEKVNQGLTSLANTIGGFDLFPSEQSSAISVARYWLQHSHESTPERWLIVFDNVDLETSEYLRKILPDTHPGGAMILTSRYDNIAANFTSPKQQKQIQALHMMPFAEDEAAELLLCIAGTNETTNEITDSKVKQLVNLVGRLPLAIDQAGAFMRLGYDAQDLLRLYRENDRFQILEWENQLSVYESKSVSAAFALAFREVQKGPPENLQLLYVLSFLDPDGVPCKMLEDGASQASKAVANPPGRLNRSNTTGFIHTIRQTVRTYSWPTWSAMADQAASQSFSPEAPEMKSFISMAVSPVRLQKAVQKLQSLSLVTRQSSPNVGLLRMHDVVQLLIRTALMDKVTRSFWLCVSIHIVCSAFKQVKDPSSPRSWNTCEAFVRQIQALSNHSVQFDLLNAELLRAQAANAVYFESRGQFTEAEPLYLKLYYHYKENCGDTHLDTLDSAAGLARARAHQNRLEDAQLLFDFVYQNTEKRFGKKHRYTLRALENLASVTTSLGQVEIAERLCRRALEGHETRPDGGPNHPDTLLAARTLAVLYTSMGKHEDAEVLFKGIVESFQNLEGENSAHTLSAVHDLAYTLYRKQQYQDAEALFKRAWSGKAQLLGECHPDTLMAEQNLALVLCLNGEYGRAEQLCLHAYQNTERALGASHASTLRAMQTMAQICCSQGRTRDAELLLERVLEGRKQTGDSSYALTEKKLAYLRLNGTLNVTDFQ</sequence>
<dbReference type="SUPFAM" id="SSF48452">
    <property type="entry name" value="TPR-like"/>
    <property type="match status" value="2"/>
</dbReference>
<protein>
    <recommendedName>
        <fullName evidence="5">Nucleoside phosphorylase domain-containing protein</fullName>
    </recommendedName>
</protein>
<dbReference type="Gene3D" id="1.25.40.10">
    <property type="entry name" value="Tetratricopeptide repeat domain"/>
    <property type="match status" value="2"/>
</dbReference>
<gene>
    <name evidence="3" type="ORF">BJX63DRAFT_214835</name>
</gene>
<dbReference type="InterPro" id="IPR000845">
    <property type="entry name" value="Nucleoside_phosphorylase_d"/>
</dbReference>
<dbReference type="PANTHER" id="PTHR46082">
    <property type="entry name" value="ATP/GTP-BINDING PROTEIN-RELATED"/>
    <property type="match status" value="1"/>
</dbReference>
<evidence type="ECO:0008006" key="5">
    <source>
        <dbReference type="Google" id="ProtNLM"/>
    </source>
</evidence>
<evidence type="ECO:0000259" key="2">
    <source>
        <dbReference type="Pfam" id="PF01048"/>
    </source>
</evidence>
<dbReference type="Gene3D" id="3.40.50.1580">
    <property type="entry name" value="Nucleoside phosphorylase domain"/>
    <property type="match status" value="1"/>
</dbReference>
<evidence type="ECO:0000313" key="3">
    <source>
        <dbReference type="EMBL" id="KAL2813522.1"/>
    </source>
</evidence>
<evidence type="ECO:0000259" key="1">
    <source>
        <dbReference type="Pfam" id="PF00931"/>
    </source>
</evidence>
<dbReference type="Pfam" id="PF13424">
    <property type="entry name" value="TPR_12"/>
    <property type="match status" value="2"/>
</dbReference>
<dbReference type="InterPro" id="IPR011990">
    <property type="entry name" value="TPR-like_helical_dom_sf"/>
</dbReference>